<keyword evidence="2" id="KW-1185">Reference proteome</keyword>
<protein>
    <submittedName>
        <fullName evidence="1">Uncharacterized protein</fullName>
    </submittedName>
</protein>
<reference evidence="1 2" key="1">
    <citation type="submission" date="2018-11" db="EMBL/GenBank/DDBJ databases">
        <authorList>
            <consortium name="Pathogen Informatics"/>
        </authorList>
    </citation>
    <scope>NUCLEOTIDE SEQUENCE [LARGE SCALE GENOMIC DNA]</scope>
    <source>
        <strain evidence="1 2">Zambia</strain>
    </source>
</reference>
<sequence>MGYSFWTTEVIIIMNLNHSKLYLHFYYLLSFQVFGINW</sequence>
<gene>
    <name evidence="1" type="ORF">SMRZ_LOCUS13111</name>
</gene>
<organism evidence="1 2">
    <name type="scientific">Schistosoma margrebowiei</name>
    <dbReference type="NCBI Taxonomy" id="48269"/>
    <lineage>
        <taxon>Eukaryota</taxon>
        <taxon>Metazoa</taxon>
        <taxon>Spiralia</taxon>
        <taxon>Lophotrochozoa</taxon>
        <taxon>Platyhelminthes</taxon>
        <taxon>Trematoda</taxon>
        <taxon>Digenea</taxon>
        <taxon>Strigeidida</taxon>
        <taxon>Schistosomatoidea</taxon>
        <taxon>Schistosomatidae</taxon>
        <taxon>Schistosoma</taxon>
    </lineage>
</organism>
<accession>A0A183MAN6</accession>
<dbReference type="EMBL" id="UZAI01009138">
    <property type="protein sequence ID" value="VDP03976.1"/>
    <property type="molecule type" value="Genomic_DNA"/>
</dbReference>
<proteinExistence type="predicted"/>
<evidence type="ECO:0000313" key="1">
    <source>
        <dbReference type="EMBL" id="VDP03976.1"/>
    </source>
</evidence>
<name>A0A183MAN6_9TREM</name>
<dbReference type="Proteomes" id="UP000277204">
    <property type="component" value="Unassembled WGS sequence"/>
</dbReference>
<dbReference type="AlphaFoldDB" id="A0A183MAN6"/>
<evidence type="ECO:0000313" key="2">
    <source>
        <dbReference type="Proteomes" id="UP000277204"/>
    </source>
</evidence>